<dbReference type="SUPFAM" id="SSF48295">
    <property type="entry name" value="TrpR-like"/>
    <property type="match status" value="1"/>
</dbReference>
<evidence type="ECO:0008006" key="3">
    <source>
        <dbReference type="Google" id="ProtNLM"/>
    </source>
</evidence>
<gene>
    <name evidence="1" type="ORF">SAMN02745193_00872</name>
</gene>
<protein>
    <recommendedName>
        <fullName evidence="3">DUF1153 domain-containing protein</fullName>
    </recommendedName>
</protein>
<dbReference type="OrthoDB" id="7428634at2"/>
<dbReference type="InterPro" id="IPR009534">
    <property type="entry name" value="DUF1153"/>
</dbReference>
<keyword evidence="2" id="KW-1185">Reference proteome</keyword>
<evidence type="ECO:0000313" key="2">
    <source>
        <dbReference type="Proteomes" id="UP000184391"/>
    </source>
</evidence>
<sequence length="83" mass="9713">MAYPRDISIAEAVRRYSLPKSHRVHWSKARKDDVVRAVRERAISFHEARTRYLLSRSEFEQWEKDYIASGGDAACDRAQMQDA</sequence>
<organism evidence="1 2">
    <name type="scientific">Erythrobacter sanguineus</name>
    <dbReference type="NCBI Taxonomy" id="198312"/>
    <lineage>
        <taxon>Bacteria</taxon>
        <taxon>Pseudomonadati</taxon>
        <taxon>Pseudomonadota</taxon>
        <taxon>Alphaproteobacteria</taxon>
        <taxon>Sphingomonadales</taxon>
        <taxon>Erythrobacteraceae</taxon>
        <taxon>Erythrobacter/Porphyrobacter group</taxon>
        <taxon>Erythrobacter</taxon>
    </lineage>
</organism>
<proteinExistence type="predicted"/>
<dbReference type="GO" id="GO:0043565">
    <property type="term" value="F:sequence-specific DNA binding"/>
    <property type="evidence" value="ECO:0007669"/>
    <property type="project" value="InterPro"/>
</dbReference>
<dbReference type="InterPro" id="IPR036388">
    <property type="entry name" value="WH-like_DNA-bd_sf"/>
</dbReference>
<dbReference type="EMBL" id="FRDF01000004">
    <property type="protein sequence ID" value="SHN52821.1"/>
    <property type="molecule type" value="Genomic_DNA"/>
</dbReference>
<dbReference type="AlphaFoldDB" id="A0A1M7S2U6"/>
<name>A0A1M7S2U6_9SPHN</name>
<dbReference type="Proteomes" id="UP000184391">
    <property type="component" value="Unassembled WGS sequence"/>
</dbReference>
<accession>A0A1M7S2U6</accession>
<dbReference type="Gene3D" id="1.10.10.10">
    <property type="entry name" value="Winged helix-like DNA-binding domain superfamily/Winged helix DNA-binding domain"/>
    <property type="match status" value="1"/>
</dbReference>
<dbReference type="Pfam" id="PF06627">
    <property type="entry name" value="DUF1153"/>
    <property type="match status" value="1"/>
</dbReference>
<reference evidence="2" key="1">
    <citation type="submission" date="2016-12" db="EMBL/GenBank/DDBJ databases">
        <authorList>
            <person name="Varghese N."/>
            <person name="Submissions S."/>
        </authorList>
    </citation>
    <scope>NUCLEOTIDE SEQUENCE [LARGE SCALE GENOMIC DNA]</scope>
    <source>
        <strain evidence="2">DSM 11032</strain>
    </source>
</reference>
<evidence type="ECO:0000313" key="1">
    <source>
        <dbReference type="EMBL" id="SHN52821.1"/>
    </source>
</evidence>
<dbReference type="InterPro" id="IPR010921">
    <property type="entry name" value="Trp_repressor/repl_initiator"/>
</dbReference>
<dbReference type="RefSeq" id="WP_072673431.1">
    <property type="nucleotide sequence ID" value="NZ_FRDF01000004.1"/>
</dbReference>